<dbReference type="GO" id="GO:0016831">
    <property type="term" value="F:carboxy-lyase activity"/>
    <property type="evidence" value="ECO:0007669"/>
    <property type="project" value="UniProtKB-KW"/>
</dbReference>
<dbReference type="PANTHER" id="PTHR46101">
    <property type="match status" value="1"/>
</dbReference>
<protein>
    <recommendedName>
        <fullName evidence="9">Histidine decarboxylase</fullName>
    </recommendedName>
</protein>
<dbReference type="AlphaFoldDB" id="A0A2V0PCM6"/>
<dbReference type="InterPro" id="IPR051151">
    <property type="entry name" value="Group_II_Decarboxylase"/>
</dbReference>
<name>A0A2V0PCM6_9CHLO</name>
<dbReference type="Proteomes" id="UP000247498">
    <property type="component" value="Unassembled WGS sequence"/>
</dbReference>
<comment type="caution">
    <text evidence="7">The sequence shown here is derived from an EMBL/GenBank/DDBJ whole genome shotgun (WGS) entry which is preliminary data.</text>
</comment>
<feature type="compositionally biased region" description="Gly residues" evidence="6">
    <location>
        <begin position="378"/>
        <end position="389"/>
    </location>
</feature>
<dbReference type="Gene3D" id="3.40.640.10">
    <property type="entry name" value="Type I PLP-dependent aspartate aminotransferase-like (Major domain)"/>
    <property type="match status" value="2"/>
</dbReference>
<evidence type="ECO:0000256" key="6">
    <source>
        <dbReference type="SAM" id="MobiDB-lite"/>
    </source>
</evidence>
<dbReference type="PANTHER" id="PTHR46101:SF18">
    <property type="entry name" value="HISTIDINE DECARBOXYLASE"/>
    <property type="match status" value="1"/>
</dbReference>
<organism evidence="7 8">
    <name type="scientific">Raphidocelis subcapitata</name>
    <dbReference type="NCBI Taxonomy" id="307507"/>
    <lineage>
        <taxon>Eukaryota</taxon>
        <taxon>Viridiplantae</taxon>
        <taxon>Chlorophyta</taxon>
        <taxon>core chlorophytes</taxon>
        <taxon>Chlorophyceae</taxon>
        <taxon>CS clade</taxon>
        <taxon>Sphaeropleales</taxon>
        <taxon>Selenastraceae</taxon>
        <taxon>Raphidocelis</taxon>
    </lineage>
</organism>
<evidence type="ECO:0000313" key="8">
    <source>
        <dbReference type="Proteomes" id="UP000247498"/>
    </source>
</evidence>
<evidence type="ECO:0000256" key="4">
    <source>
        <dbReference type="ARBA" id="ARBA00022898"/>
    </source>
</evidence>
<evidence type="ECO:0000313" key="7">
    <source>
        <dbReference type="EMBL" id="GBF97598.1"/>
    </source>
</evidence>
<reference evidence="7 8" key="1">
    <citation type="journal article" date="2018" name="Sci. Rep.">
        <title>Raphidocelis subcapitata (=Pseudokirchneriella subcapitata) provides an insight into genome evolution and environmental adaptations in the Sphaeropleales.</title>
        <authorList>
            <person name="Suzuki S."/>
            <person name="Yamaguchi H."/>
            <person name="Nakajima N."/>
            <person name="Kawachi M."/>
        </authorList>
    </citation>
    <scope>NUCLEOTIDE SEQUENCE [LARGE SCALE GENOMIC DNA]</scope>
    <source>
        <strain evidence="7 8">NIES-35</strain>
    </source>
</reference>
<dbReference type="Pfam" id="PF00282">
    <property type="entry name" value="Pyridoxal_deC"/>
    <property type="match status" value="1"/>
</dbReference>
<feature type="compositionally biased region" description="Low complexity" evidence="6">
    <location>
        <begin position="287"/>
        <end position="296"/>
    </location>
</feature>
<feature type="region of interest" description="Disordered" evidence="6">
    <location>
        <begin position="283"/>
        <end position="302"/>
    </location>
</feature>
<dbReference type="EMBL" id="BDRX01000103">
    <property type="protein sequence ID" value="GBF97598.1"/>
    <property type="molecule type" value="Genomic_DNA"/>
</dbReference>
<keyword evidence="8" id="KW-1185">Reference proteome</keyword>
<dbReference type="GO" id="GO:0019752">
    <property type="term" value="P:carboxylic acid metabolic process"/>
    <property type="evidence" value="ECO:0007669"/>
    <property type="project" value="InterPro"/>
</dbReference>
<dbReference type="InParanoid" id="A0A2V0PCM6"/>
<gene>
    <name evidence="7" type="ORF">Rsub_10734</name>
</gene>
<feature type="compositionally biased region" description="Low complexity" evidence="6">
    <location>
        <begin position="361"/>
        <end position="377"/>
    </location>
</feature>
<feature type="region of interest" description="Disordered" evidence="6">
    <location>
        <begin position="334"/>
        <end position="417"/>
    </location>
</feature>
<dbReference type="InterPro" id="IPR002129">
    <property type="entry name" value="PyrdxlP-dep_de-COase"/>
</dbReference>
<dbReference type="GO" id="GO:0030170">
    <property type="term" value="F:pyridoxal phosphate binding"/>
    <property type="evidence" value="ECO:0007669"/>
    <property type="project" value="InterPro"/>
</dbReference>
<sequence length="666" mass="64851">MAPVPPPQPAAQRLRQVLCQQRGAERLLGYQLNLGGWEGLLAEGDAGGGGDAAALDALHLNNVGCPFSSRCPVGNTNLLERDVVRAMGGWLGLPRVGGLAAADGGPAAAASAAAAAASAAADRRAYVAAASAAGPAAPLGPERPPGRADGAAAGAGPGAGGGAPLGDLEGGWGYLTPGSSLGNLQGLWQGREALPPGFTLLLSESAHLSVLKGAHILGLPIERVRAVLAGRDGAVDVAAFEAALRDCSSALVVLTLGTTLHGAYDDVAACLAALDARWGGQWSDADGSPGAPQGSPGAPPGSPGGLRLNYYLHLDAALGGLILPFLRAAPPDGCDGAFPPPPAPGDAEEAAAPPAAPPPARAGGACAAARWRPPAGRGAAGGGPAGGAGVKRRRRWRAPLRGVQSSPCMAGGGGGGDARPSFARAPAAAAATAGGAAAAAAGAAAPPLAAAAAPPVPDGFGGGAPPAGAVDFCCPAVCSMTVSLHKALGLGAVGAVFLSRAAFSARLSVFQEYIDSSDPTLLCSRDGHLALRAFLRLSQLGGWQGLAAMARRAVRRAARLTERLRAAGVPAEVSPRGVCVLFPADALPEGAADALGVRRCQGRGHVFTLDAVPDEALDALVEAMARGRGAGAAPGPAAPAAAAAIAAATAAVRAADAGVACGGAVL</sequence>
<accession>A0A2V0PCM6</accession>
<dbReference type="SUPFAM" id="SSF53383">
    <property type="entry name" value="PLP-dependent transferases"/>
    <property type="match status" value="2"/>
</dbReference>
<evidence type="ECO:0000256" key="2">
    <source>
        <dbReference type="ARBA" id="ARBA00009533"/>
    </source>
</evidence>
<evidence type="ECO:0000256" key="5">
    <source>
        <dbReference type="ARBA" id="ARBA00023239"/>
    </source>
</evidence>
<comment type="cofactor">
    <cofactor evidence="1">
        <name>pyridoxal 5'-phosphate</name>
        <dbReference type="ChEBI" id="CHEBI:597326"/>
    </cofactor>
</comment>
<keyword evidence="5" id="KW-0456">Lyase</keyword>
<comment type="similarity">
    <text evidence="2">Belongs to the group II decarboxylase family.</text>
</comment>
<evidence type="ECO:0000256" key="1">
    <source>
        <dbReference type="ARBA" id="ARBA00001933"/>
    </source>
</evidence>
<evidence type="ECO:0000256" key="3">
    <source>
        <dbReference type="ARBA" id="ARBA00022793"/>
    </source>
</evidence>
<feature type="region of interest" description="Disordered" evidence="6">
    <location>
        <begin position="134"/>
        <end position="160"/>
    </location>
</feature>
<dbReference type="InterPro" id="IPR015424">
    <property type="entry name" value="PyrdxlP-dep_Trfase"/>
</dbReference>
<evidence type="ECO:0008006" key="9">
    <source>
        <dbReference type="Google" id="ProtNLM"/>
    </source>
</evidence>
<keyword evidence="3" id="KW-0210">Decarboxylase</keyword>
<proteinExistence type="inferred from homology"/>
<keyword evidence="4" id="KW-0663">Pyridoxal phosphate</keyword>
<dbReference type="InterPro" id="IPR015421">
    <property type="entry name" value="PyrdxlP-dep_Trfase_major"/>
</dbReference>
<dbReference type="STRING" id="307507.A0A2V0PCM6"/>